<dbReference type="SUPFAM" id="SSF56935">
    <property type="entry name" value="Porins"/>
    <property type="match status" value="1"/>
</dbReference>
<keyword evidence="2 11" id="KW-0813">Transport</keyword>
<dbReference type="Pfam" id="PF07715">
    <property type="entry name" value="Plug"/>
    <property type="match status" value="1"/>
</dbReference>
<evidence type="ECO:0000313" key="17">
    <source>
        <dbReference type="Proteomes" id="UP000318681"/>
    </source>
</evidence>
<keyword evidence="8 12" id="KW-0798">TonB box</keyword>
<dbReference type="InterPro" id="IPR012910">
    <property type="entry name" value="Plug_dom"/>
</dbReference>
<gene>
    <name evidence="16" type="ORF">FOY91_10575</name>
</gene>
<dbReference type="PANTHER" id="PTHR32552:SF81">
    <property type="entry name" value="TONB-DEPENDENT OUTER MEMBRANE RECEPTOR"/>
    <property type="match status" value="1"/>
</dbReference>
<comment type="similarity">
    <text evidence="11 12">Belongs to the TonB-dependent receptor family.</text>
</comment>
<dbReference type="GO" id="GO:0006826">
    <property type="term" value="P:iron ion transport"/>
    <property type="evidence" value="ECO:0007669"/>
    <property type="project" value="UniProtKB-KW"/>
</dbReference>
<keyword evidence="17" id="KW-1185">Reference proteome</keyword>
<evidence type="ECO:0000256" key="9">
    <source>
        <dbReference type="ARBA" id="ARBA00023136"/>
    </source>
</evidence>
<dbReference type="EMBL" id="VNIM01000037">
    <property type="protein sequence ID" value="TVV74167.1"/>
    <property type="molecule type" value="Genomic_DNA"/>
</dbReference>
<keyword evidence="9 11" id="KW-0472">Membrane</keyword>
<evidence type="ECO:0000313" key="16">
    <source>
        <dbReference type="EMBL" id="TVV74167.1"/>
    </source>
</evidence>
<dbReference type="AlphaFoldDB" id="A0A558R488"/>
<dbReference type="PROSITE" id="PS52016">
    <property type="entry name" value="TONB_DEPENDENT_REC_3"/>
    <property type="match status" value="1"/>
</dbReference>
<name>A0A558R488_9SPHN</name>
<reference evidence="16 17" key="1">
    <citation type="submission" date="2019-07" db="EMBL/GenBank/DDBJ databases">
        <title>Sphingomonas solaris sp. nov., isolated from a solar panel from Boston, Massachusetts.</title>
        <authorList>
            <person name="Tanner K."/>
            <person name="Pascual J."/>
            <person name="Mancuso C."/>
            <person name="Pereto J."/>
            <person name="Khalil A."/>
            <person name="Vilanova C."/>
        </authorList>
    </citation>
    <scope>NUCLEOTIDE SEQUENCE [LARGE SCALE GENOMIC DNA]</scope>
    <source>
        <strain evidence="16 17">R4DWN</strain>
    </source>
</reference>
<keyword evidence="5 11" id="KW-0812">Transmembrane</keyword>
<feature type="domain" description="TonB-dependent receptor plug" evidence="15">
    <location>
        <begin position="104"/>
        <end position="208"/>
    </location>
</feature>
<dbReference type="InterPro" id="IPR000531">
    <property type="entry name" value="Beta-barrel_TonB"/>
</dbReference>
<evidence type="ECO:0000256" key="3">
    <source>
        <dbReference type="ARBA" id="ARBA00022452"/>
    </source>
</evidence>
<dbReference type="Proteomes" id="UP000318681">
    <property type="component" value="Unassembled WGS sequence"/>
</dbReference>
<keyword evidence="6" id="KW-0408">Iron</keyword>
<evidence type="ECO:0000259" key="15">
    <source>
        <dbReference type="Pfam" id="PF07715"/>
    </source>
</evidence>
<proteinExistence type="inferred from homology"/>
<sequence length="872" mass="93548">MQIATGTKFPKDQMNRRPSRRAADFGGRMKVHQAHIVSRRSIQAACLASAASALSLPSAVWAQDVVAPNAAAASAATSAQAQRAVDEAGFGEIVVTARREAENLQNVPVSVQVVSGDAIQKLAITSPTELTKLAAGLKLNIDRPSDPVIVLRGVRWAAGSGTPAIPVYVNEIPFDPAQSLQSLYDIGQIEVLRGPQGTTRGAPSISGAITITTHRPDLNKIGGYVRGLYGSGGHRSIEGAVNIPVIEDKLAIRVAGNLERSDVNRVHSVNSTIDPRYLSKNLRVTARFEPTDTLSFTGMYQLRRQTTRYFNQVSGSGSPGFAALGIPANFNGPALTIGDRKSVQDFPNYVAGNVDLVTANASWDVLGQRLSYNFGRQINRSHADRNGQDFANVLPGFEPYQVSGPANGIPKFSIHELRLSSIRGEIPLFDYDVGYFLKRSGSILAVSSPVFQQGAFGAPGTLPGVVRSPVSRYILNADTAIGIGQRTESFYGNLQVHLGERTELSAGVRRIKDRVPVTLDVVTGAAAVVASPLSALGGLPCAGIPGVFVTGLVNSTYPGFCDFNIPAGIGNTSSAFNPTYKKTIYNISLSHKFTDDILVYATTGSSFRSGLPAIANDGLPSNRLIPRPETAKSYEIGVKTTVNRALRINADIFQINYKDQLTQFEGVPYFNTVSGNISSTSLAFYSNVDSRVRGVEVEIYAKPIRNLSISTNLSYAKIKSRGGEVPCNDPSRPITAANPINVCPSIKGQTLNSAPPFQITVNGEYLQPLGSVDGYFRFTLNGQDRNPNYGTSVRSTKGYALLDLFAGVASNEAGWELGVYSKNVFNKDTELTARPILNSLYAPFAAPTGYDLVNRTLPRELGVTLRYTFGSR</sequence>
<accession>A0A558R488</accession>
<evidence type="ECO:0000256" key="2">
    <source>
        <dbReference type="ARBA" id="ARBA00022448"/>
    </source>
</evidence>
<evidence type="ECO:0000256" key="1">
    <source>
        <dbReference type="ARBA" id="ARBA00004571"/>
    </source>
</evidence>
<evidence type="ECO:0000259" key="14">
    <source>
        <dbReference type="Pfam" id="PF00593"/>
    </source>
</evidence>
<dbReference type="GO" id="GO:0009279">
    <property type="term" value="C:cell outer membrane"/>
    <property type="evidence" value="ECO:0007669"/>
    <property type="project" value="UniProtKB-SubCell"/>
</dbReference>
<evidence type="ECO:0000256" key="7">
    <source>
        <dbReference type="ARBA" id="ARBA00023065"/>
    </source>
</evidence>
<protein>
    <submittedName>
        <fullName evidence="16">TonB-dependent receptor</fullName>
    </submittedName>
</protein>
<keyword evidence="10 11" id="KW-0998">Cell outer membrane</keyword>
<feature type="region of interest" description="Disordered" evidence="13">
    <location>
        <begin position="1"/>
        <end position="25"/>
    </location>
</feature>
<keyword evidence="3 11" id="KW-1134">Transmembrane beta strand</keyword>
<keyword evidence="4" id="KW-0410">Iron transport</keyword>
<evidence type="ECO:0000256" key="8">
    <source>
        <dbReference type="ARBA" id="ARBA00023077"/>
    </source>
</evidence>
<evidence type="ECO:0000256" key="4">
    <source>
        <dbReference type="ARBA" id="ARBA00022496"/>
    </source>
</evidence>
<comment type="subcellular location">
    <subcellularLocation>
        <location evidence="1 11">Cell outer membrane</location>
        <topology evidence="1 11">Multi-pass membrane protein</topology>
    </subcellularLocation>
</comment>
<dbReference type="OrthoDB" id="7176070at2"/>
<dbReference type="InterPro" id="IPR036942">
    <property type="entry name" value="Beta-barrel_TonB_sf"/>
</dbReference>
<dbReference type="Gene3D" id="2.40.170.20">
    <property type="entry name" value="TonB-dependent receptor, beta-barrel domain"/>
    <property type="match status" value="1"/>
</dbReference>
<evidence type="ECO:0000256" key="12">
    <source>
        <dbReference type="RuleBase" id="RU003357"/>
    </source>
</evidence>
<keyword evidence="16" id="KW-0675">Receptor</keyword>
<keyword evidence="7" id="KW-0406">Ion transport</keyword>
<evidence type="ECO:0000256" key="13">
    <source>
        <dbReference type="SAM" id="MobiDB-lite"/>
    </source>
</evidence>
<evidence type="ECO:0000256" key="10">
    <source>
        <dbReference type="ARBA" id="ARBA00023237"/>
    </source>
</evidence>
<evidence type="ECO:0000256" key="6">
    <source>
        <dbReference type="ARBA" id="ARBA00023004"/>
    </source>
</evidence>
<evidence type="ECO:0000256" key="5">
    <source>
        <dbReference type="ARBA" id="ARBA00022692"/>
    </source>
</evidence>
<organism evidence="16 17">
    <name type="scientific">Alterirhizorhabdus solaris</name>
    <dbReference type="NCBI Taxonomy" id="2529389"/>
    <lineage>
        <taxon>Bacteria</taxon>
        <taxon>Pseudomonadati</taxon>
        <taxon>Pseudomonadota</taxon>
        <taxon>Alphaproteobacteria</taxon>
        <taxon>Sphingomonadales</taxon>
        <taxon>Rhizorhabdaceae</taxon>
        <taxon>Alterirhizorhabdus</taxon>
    </lineage>
</organism>
<dbReference type="InterPro" id="IPR039426">
    <property type="entry name" value="TonB-dep_rcpt-like"/>
</dbReference>
<dbReference type="PANTHER" id="PTHR32552">
    <property type="entry name" value="FERRICHROME IRON RECEPTOR-RELATED"/>
    <property type="match status" value="1"/>
</dbReference>
<evidence type="ECO:0000256" key="11">
    <source>
        <dbReference type="PROSITE-ProRule" id="PRU01360"/>
    </source>
</evidence>
<comment type="caution">
    <text evidence="16">The sequence shown here is derived from an EMBL/GenBank/DDBJ whole genome shotgun (WGS) entry which is preliminary data.</text>
</comment>
<dbReference type="Pfam" id="PF00593">
    <property type="entry name" value="TonB_dep_Rec_b-barrel"/>
    <property type="match status" value="1"/>
</dbReference>
<feature type="domain" description="TonB-dependent receptor-like beta-barrel" evidence="14">
    <location>
        <begin position="317"/>
        <end position="820"/>
    </location>
</feature>